<reference evidence="2" key="2">
    <citation type="submission" date="2015-11" db="EMBL/GenBank/DDBJ databases">
        <authorList>
            <person name="Zhang Y."/>
            <person name="Guo Z."/>
        </authorList>
    </citation>
    <scope>NUCLEOTIDE SEQUENCE</scope>
</reference>
<feature type="region of interest" description="Disordered" evidence="1">
    <location>
        <begin position="269"/>
        <end position="296"/>
    </location>
</feature>
<dbReference type="OrthoDB" id="10067653at2759"/>
<evidence type="ECO:0000313" key="3">
    <source>
        <dbReference type="Proteomes" id="UP000017246"/>
    </source>
</evidence>
<feature type="compositionally biased region" description="Polar residues" evidence="1">
    <location>
        <begin position="91"/>
        <end position="104"/>
    </location>
</feature>
<reference evidence="2" key="1">
    <citation type="journal article" date="2013" name="Nature">
        <title>The genomes of four tapeworm species reveal adaptations to parasitism.</title>
        <authorList>
            <person name="Tsai I.J."/>
            <person name="Zarowiecki M."/>
            <person name="Holroyd N."/>
            <person name="Garciarrubio A."/>
            <person name="Sanchez-Flores A."/>
            <person name="Brooks K.L."/>
            <person name="Tracey A."/>
            <person name="Bobes R.J."/>
            <person name="Fragoso G."/>
            <person name="Sciutto E."/>
            <person name="Aslett M."/>
            <person name="Beasley H."/>
            <person name="Bennett H.M."/>
            <person name="Cai J."/>
            <person name="Camicia F."/>
            <person name="Clark R."/>
            <person name="Cucher M."/>
            <person name="De Silva N."/>
            <person name="Day T.A."/>
            <person name="Deplazes P."/>
            <person name="Estrada K."/>
            <person name="Fernandez C."/>
            <person name="Holland P.W."/>
            <person name="Hou J."/>
            <person name="Hu S."/>
            <person name="Huckvale T."/>
            <person name="Hung S.S."/>
            <person name="Kamenetzky L."/>
            <person name="Keane J.A."/>
            <person name="Kiss F."/>
            <person name="Koziol U."/>
            <person name="Lambert O."/>
            <person name="Liu K."/>
            <person name="Luo X."/>
            <person name="Luo Y."/>
            <person name="Macchiaroli N."/>
            <person name="Nichol S."/>
            <person name="Paps J."/>
            <person name="Parkinson J."/>
            <person name="Pouchkina-Stantcheva N."/>
            <person name="Riddiford N."/>
            <person name="Rosenzvit M."/>
            <person name="Salinas G."/>
            <person name="Wasmuth J.D."/>
            <person name="Zamanian M."/>
            <person name="Zheng Y."/>
            <person name="Cai X."/>
            <person name="Soberon X."/>
            <person name="Olson P.D."/>
            <person name="Laclette J.P."/>
            <person name="Brehm K."/>
            <person name="Berriman M."/>
            <person name="Garciarrubio A."/>
            <person name="Bobes R.J."/>
            <person name="Fragoso G."/>
            <person name="Sanchez-Flores A."/>
            <person name="Estrada K."/>
            <person name="Cevallos M.A."/>
            <person name="Morett E."/>
            <person name="Gonzalez V."/>
            <person name="Portillo T."/>
            <person name="Ochoa-Leyva A."/>
            <person name="Jose M.V."/>
            <person name="Sciutto E."/>
            <person name="Landa A."/>
            <person name="Jimenez L."/>
            <person name="Valdes V."/>
            <person name="Carrero J.C."/>
            <person name="Larralde C."/>
            <person name="Morales-Montor J."/>
            <person name="Limon-Lason J."/>
            <person name="Soberon X."/>
            <person name="Laclette J.P."/>
        </authorList>
    </citation>
    <scope>NUCLEOTIDE SEQUENCE [LARGE SCALE GENOMIC DNA]</scope>
</reference>
<evidence type="ECO:0000256" key="1">
    <source>
        <dbReference type="SAM" id="MobiDB-lite"/>
    </source>
</evidence>
<feature type="compositionally biased region" description="Pro residues" evidence="1">
    <location>
        <begin position="272"/>
        <end position="281"/>
    </location>
</feature>
<dbReference type="PANTHER" id="PTHR21359">
    <property type="entry name" value="DUF5577 DOMAIN-CONTAINING PROTEIN"/>
    <property type="match status" value="1"/>
</dbReference>
<dbReference type="AlphaFoldDB" id="A0A068XXZ0"/>
<proteinExistence type="predicted"/>
<protein>
    <submittedName>
        <fullName evidence="2">Sterile alpha motif type</fullName>
    </submittedName>
</protein>
<dbReference type="InterPro" id="IPR039161">
    <property type="entry name" value="C19orf47-like"/>
</dbReference>
<keyword evidence="3" id="KW-1185">Reference proteome</keyword>
<dbReference type="OMA" id="VEHRINN"/>
<accession>A0A068XXZ0</accession>
<dbReference type="GO" id="GO:0005634">
    <property type="term" value="C:nucleus"/>
    <property type="evidence" value="ECO:0007669"/>
    <property type="project" value="TreeGrafter"/>
</dbReference>
<evidence type="ECO:0000313" key="2">
    <source>
        <dbReference type="EMBL" id="CDS35714.1"/>
    </source>
</evidence>
<gene>
    <name evidence="2" type="ORF">EmuJ_001165700</name>
</gene>
<name>A0A068XXZ0_ECHMU</name>
<dbReference type="Proteomes" id="UP000017246">
    <property type="component" value="Unassembled WGS sequence"/>
</dbReference>
<dbReference type="EMBL" id="LN902841">
    <property type="protein sequence ID" value="CDS35714.1"/>
    <property type="molecule type" value="Genomic_DNA"/>
</dbReference>
<feature type="region of interest" description="Disordered" evidence="1">
    <location>
        <begin position="112"/>
        <end position="137"/>
    </location>
</feature>
<sequence length="333" mass="35659">MGINAVGDIITILQYCKSLDIDLSEAQTDVVVTSTTSSSEKPSILPGHELPVPSKRRVTKEMEGPYVVKFPEGKTEKTRRILKKMAIPESGNFSNDPSTSSQSLRTVVITATPSSTTKSGPDQGAPLDFDGESDDDNEDFEVIISSTSPDVRTANLGTRPYVARPSVFDRLGAEVSFPNVAAAKGPPALPPFSSATSGNKTVLSRIVDRTITSNAAEETRLHHSFAQSGSLKRSASESIFARLGAPWSKAAEDEPGLPYQGVLKLSRMSIPKPQPQTPSPPHVLKSPSNSQARVSAKSRLGFAPSACSPTLNRSAGIFATNLQRNVRQRLGRF</sequence>
<dbReference type="PANTHER" id="PTHR21359:SF1">
    <property type="entry name" value="DUF5577 DOMAIN-CONTAINING PROTEIN"/>
    <property type="match status" value="1"/>
</dbReference>
<feature type="region of interest" description="Disordered" evidence="1">
    <location>
        <begin position="85"/>
        <end position="104"/>
    </location>
</feature>
<organism evidence="2 3">
    <name type="scientific">Echinococcus multilocularis</name>
    <name type="common">Fox tapeworm</name>
    <dbReference type="NCBI Taxonomy" id="6211"/>
    <lineage>
        <taxon>Eukaryota</taxon>
        <taxon>Metazoa</taxon>
        <taxon>Spiralia</taxon>
        <taxon>Lophotrochozoa</taxon>
        <taxon>Platyhelminthes</taxon>
        <taxon>Cestoda</taxon>
        <taxon>Eucestoda</taxon>
        <taxon>Cyclophyllidea</taxon>
        <taxon>Taeniidae</taxon>
        <taxon>Echinococcus</taxon>
    </lineage>
</organism>